<evidence type="ECO:0000313" key="6">
    <source>
        <dbReference type="Proteomes" id="UP001260188"/>
    </source>
</evidence>
<dbReference type="InterPro" id="IPR001761">
    <property type="entry name" value="Peripla_BP/Lac1_sug-bd_dom"/>
</dbReference>
<name>A0ABU1I2W7_9MICO</name>
<dbReference type="Pfam" id="PF00532">
    <property type="entry name" value="Peripla_BP_1"/>
    <property type="match status" value="1"/>
</dbReference>
<dbReference type="PROSITE" id="PS00356">
    <property type="entry name" value="HTH_LACI_1"/>
    <property type="match status" value="1"/>
</dbReference>
<dbReference type="SUPFAM" id="SSF53822">
    <property type="entry name" value="Periplasmic binding protein-like I"/>
    <property type="match status" value="1"/>
</dbReference>
<dbReference type="Proteomes" id="UP001260188">
    <property type="component" value="Unassembled WGS sequence"/>
</dbReference>
<evidence type="ECO:0000256" key="3">
    <source>
        <dbReference type="ARBA" id="ARBA00023163"/>
    </source>
</evidence>
<dbReference type="Gene3D" id="1.10.260.40">
    <property type="entry name" value="lambda repressor-like DNA-binding domains"/>
    <property type="match status" value="1"/>
</dbReference>
<gene>
    <name evidence="5" type="ORF">QE367_002435</name>
</gene>
<dbReference type="EMBL" id="JAVIZA010000001">
    <property type="protein sequence ID" value="MDR6168231.1"/>
    <property type="molecule type" value="Genomic_DNA"/>
</dbReference>
<evidence type="ECO:0000256" key="1">
    <source>
        <dbReference type="ARBA" id="ARBA00023015"/>
    </source>
</evidence>
<keyword evidence="2" id="KW-0238">DNA-binding</keyword>
<dbReference type="InterPro" id="IPR010982">
    <property type="entry name" value="Lambda_DNA-bd_dom_sf"/>
</dbReference>
<dbReference type="SMART" id="SM00354">
    <property type="entry name" value="HTH_LACI"/>
    <property type="match status" value="1"/>
</dbReference>
<feature type="domain" description="HTH lacI-type" evidence="4">
    <location>
        <begin position="6"/>
        <end position="60"/>
    </location>
</feature>
<dbReference type="InterPro" id="IPR000843">
    <property type="entry name" value="HTH_LacI"/>
</dbReference>
<dbReference type="SUPFAM" id="SSF47413">
    <property type="entry name" value="lambda repressor-like DNA-binding domains"/>
    <property type="match status" value="1"/>
</dbReference>
<dbReference type="Gene3D" id="3.40.50.2300">
    <property type="match status" value="2"/>
</dbReference>
<reference evidence="5 6" key="1">
    <citation type="submission" date="2023-08" db="EMBL/GenBank/DDBJ databases">
        <title>Functional and genomic diversity of the sorghum phyllosphere microbiome.</title>
        <authorList>
            <person name="Shade A."/>
        </authorList>
    </citation>
    <scope>NUCLEOTIDE SEQUENCE [LARGE SCALE GENOMIC DNA]</scope>
    <source>
        <strain evidence="5 6">SORGH_AS_0919</strain>
    </source>
</reference>
<evidence type="ECO:0000256" key="2">
    <source>
        <dbReference type="ARBA" id="ARBA00023125"/>
    </source>
</evidence>
<sequence length="339" mass="35054">MARKAISLRDVAAVAGVSVSTVSKVLRGQGKASDATRERIFEAAERLDFQPNALGQFLVQGRSATVGVLTMNAPGAFTMPVLTGATTTLGTRDLSVLVTDSHLDRTVLAATVRKLRARSIDGLLVVGDGSGSEIRSVTAGFPAPVVYVYGISDDAADASFVHDGYAAGKRAGEHLLASGRRRIAHITASADDHSARERADGLGAALAAAGTDLAPELVLRGDWSRGWGREAAERLIASGERFDAVCCGNDTIARAVIAAFAEAGVRVPEDVAITGMDNISGLTGQDDESLTTIDFRLADLGARAAAHLADVIDGQPYEPGLHRIAGDLVAGESTAAPSV</sequence>
<keyword evidence="3" id="KW-0804">Transcription</keyword>
<proteinExistence type="predicted"/>
<keyword evidence="6" id="KW-1185">Reference proteome</keyword>
<organism evidence="5 6">
    <name type="scientific">Microbacterium paludicola</name>
    <dbReference type="NCBI Taxonomy" id="300019"/>
    <lineage>
        <taxon>Bacteria</taxon>
        <taxon>Bacillati</taxon>
        <taxon>Actinomycetota</taxon>
        <taxon>Actinomycetes</taxon>
        <taxon>Micrococcales</taxon>
        <taxon>Microbacteriaceae</taxon>
        <taxon>Microbacterium</taxon>
    </lineage>
</organism>
<accession>A0ABU1I2W7</accession>
<evidence type="ECO:0000313" key="5">
    <source>
        <dbReference type="EMBL" id="MDR6168231.1"/>
    </source>
</evidence>
<dbReference type="Pfam" id="PF00356">
    <property type="entry name" value="LacI"/>
    <property type="match status" value="1"/>
</dbReference>
<dbReference type="RefSeq" id="WP_309667072.1">
    <property type="nucleotide sequence ID" value="NZ_JAVIZA010000001.1"/>
</dbReference>
<dbReference type="PANTHER" id="PTHR30146">
    <property type="entry name" value="LACI-RELATED TRANSCRIPTIONAL REPRESSOR"/>
    <property type="match status" value="1"/>
</dbReference>
<protein>
    <submittedName>
        <fullName evidence="5">LacI family transcriptional regulator</fullName>
    </submittedName>
</protein>
<dbReference type="InterPro" id="IPR028082">
    <property type="entry name" value="Peripla_BP_I"/>
</dbReference>
<comment type="caution">
    <text evidence="5">The sequence shown here is derived from an EMBL/GenBank/DDBJ whole genome shotgun (WGS) entry which is preliminary data.</text>
</comment>
<dbReference type="PANTHER" id="PTHR30146:SF138">
    <property type="entry name" value="TRANSCRIPTIONAL REGULATORY PROTEIN"/>
    <property type="match status" value="1"/>
</dbReference>
<dbReference type="CDD" id="cd01392">
    <property type="entry name" value="HTH_LacI"/>
    <property type="match status" value="1"/>
</dbReference>
<dbReference type="PROSITE" id="PS50932">
    <property type="entry name" value="HTH_LACI_2"/>
    <property type="match status" value="1"/>
</dbReference>
<evidence type="ECO:0000259" key="4">
    <source>
        <dbReference type="PROSITE" id="PS50932"/>
    </source>
</evidence>
<keyword evidence="1" id="KW-0805">Transcription regulation</keyword>